<evidence type="ECO:0000313" key="2">
    <source>
        <dbReference type="Proteomes" id="UP000054928"/>
    </source>
</evidence>
<name>A0A0P1B0F0_PLAHL</name>
<dbReference type="AlphaFoldDB" id="A0A0P1B0F0"/>
<proteinExistence type="predicted"/>
<dbReference type="OMA" id="HVASKWK"/>
<sequence>MPSQQEKSSPSKSCASHVKSGSSADCQILNAEHLMCYECNQFLAPNAYSRHQYLKSQAKCKACVDKSKAVGHAEPRLKRCVQCFQNVPKSYFSKRQAQLLDPKCKLCVKELSQAAIFSSVRVANKWKFDHYYRVCHRGKRGGVSVRVKHNIASPLLGYIPLGRVFRGTAPICNEQGDSMVRLEGPQITKVVVQDDSKNLYREDQKAERRLKEAWVPCRSIRNETLLESHRGPFVAGNENEWTSRFFRCVVEGCKVREQADLVISELGYVLYGDVVEVVESVVTLDGVVFLKLHERYFDGVAWVVERSLDNESVLNEIEGPWISLSATPRKELYRCVQTSGAPIRMEPELTVSPVGRIPCGAVVTVVERMVTSQRLVFLRVLDCSISYADERDTQGDKWVIETSSCCASVMIKVKKDWHSDRQYHSVRHL</sequence>
<dbReference type="Proteomes" id="UP000054928">
    <property type="component" value="Unassembled WGS sequence"/>
</dbReference>
<dbReference type="RefSeq" id="XP_024583129.1">
    <property type="nucleotide sequence ID" value="XM_024717651.1"/>
</dbReference>
<dbReference type="GeneID" id="36398497"/>
<reference evidence="2" key="1">
    <citation type="submission" date="2014-09" db="EMBL/GenBank/DDBJ databases">
        <authorList>
            <person name="Sharma Rahul"/>
            <person name="Thines Marco"/>
        </authorList>
    </citation>
    <scope>NUCLEOTIDE SEQUENCE [LARGE SCALE GENOMIC DNA]</scope>
</reference>
<keyword evidence="2" id="KW-1185">Reference proteome</keyword>
<protein>
    <submittedName>
        <fullName evidence="1">Uncharacterized protein</fullName>
    </submittedName>
</protein>
<dbReference type="OrthoDB" id="91652at2759"/>
<evidence type="ECO:0000313" key="1">
    <source>
        <dbReference type="EMBL" id="CEG46760.1"/>
    </source>
</evidence>
<accession>A0A0P1B0F0</accession>
<dbReference type="EMBL" id="CCYD01002349">
    <property type="protein sequence ID" value="CEG46760.1"/>
    <property type="molecule type" value="Genomic_DNA"/>
</dbReference>
<organism evidence="1 2">
    <name type="scientific">Plasmopara halstedii</name>
    <name type="common">Downy mildew of sunflower</name>
    <dbReference type="NCBI Taxonomy" id="4781"/>
    <lineage>
        <taxon>Eukaryota</taxon>
        <taxon>Sar</taxon>
        <taxon>Stramenopiles</taxon>
        <taxon>Oomycota</taxon>
        <taxon>Peronosporomycetes</taxon>
        <taxon>Peronosporales</taxon>
        <taxon>Peronosporaceae</taxon>
        <taxon>Plasmopara</taxon>
    </lineage>
</organism>